<organism evidence="3">
    <name type="scientific">Amphimedon queenslandica</name>
    <name type="common">Sponge</name>
    <dbReference type="NCBI Taxonomy" id="400682"/>
    <lineage>
        <taxon>Eukaryota</taxon>
        <taxon>Metazoa</taxon>
        <taxon>Porifera</taxon>
        <taxon>Demospongiae</taxon>
        <taxon>Heteroscleromorpha</taxon>
        <taxon>Haplosclerida</taxon>
        <taxon>Niphatidae</taxon>
        <taxon>Amphimedon</taxon>
    </lineage>
</organism>
<dbReference type="AlphaFoldDB" id="A0A1X7SKQ3"/>
<dbReference type="OrthoDB" id="7862313at2759"/>
<accession>A0A1X7SKQ3</accession>
<evidence type="ECO:0000313" key="3">
    <source>
        <dbReference type="EnsemblMetazoa" id="Aqu2.1.02709_001"/>
    </source>
</evidence>
<sequence length="76" mass="8344">ISVVRLVGILLLVYVKDELVPHVSSVDYNYVPCGLVGGHFGNKGGVAIRFNIYHSSVCIVNTHLAAHIDEVEKRNQ</sequence>
<evidence type="ECO:0000259" key="2">
    <source>
        <dbReference type="Pfam" id="PF22669"/>
    </source>
</evidence>
<protein>
    <recommendedName>
        <fullName evidence="2">Inositol polyphosphate-related phosphatase domain-containing protein</fullName>
    </recommendedName>
</protein>
<reference evidence="3" key="1">
    <citation type="submission" date="2017-05" db="UniProtKB">
        <authorList>
            <consortium name="EnsemblMetazoa"/>
        </authorList>
    </citation>
    <scope>IDENTIFICATION</scope>
</reference>
<dbReference type="EnsemblMetazoa" id="Aqu2.1.02709_001">
    <property type="protein sequence ID" value="Aqu2.1.02709_001"/>
    <property type="gene ID" value="Aqu2.1.02709"/>
</dbReference>
<dbReference type="InParanoid" id="A0A1X7SKQ3"/>
<name>A0A1X7SKQ3_AMPQE</name>
<keyword evidence="1" id="KW-0732">Signal</keyword>
<dbReference type="InterPro" id="IPR046985">
    <property type="entry name" value="IP5"/>
</dbReference>
<evidence type="ECO:0000256" key="1">
    <source>
        <dbReference type="SAM" id="SignalP"/>
    </source>
</evidence>
<dbReference type="PANTHER" id="PTHR11200:SF300">
    <property type="entry name" value="TYPE II INOSITOL 1,4,5-TRISPHOSPHATE 5-PHOSPHATASE"/>
    <property type="match status" value="1"/>
</dbReference>
<feature type="signal peptide" evidence="1">
    <location>
        <begin position="1"/>
        <end position="25"/>
    </location>
</feature>
<dbReference type="InterPro" id="IPR036691">
    <property type="entry name" value="Endo/exonu/phosph_ase_sf"/>
</dbReference>
<dbReference type="GO" id="GO:0046856">
    <property type="term" value="P:phosphatidylinositol dephosphorylation"/>
    <property type="evidence" value="ECO:0007669"/>
    <property type="project" value="InterPro"/>
</dbReference>
<dbReference type="STRING" id="400682.A0A1X7SKQ3"/>
<dbReference type="Pfam" id="PF22669">
    <property type="entry name" value="Exo_endo_phos2"/>
    <property type="match status" value="1"/>
</dbReference>
<feature type="domain" description="Inositol polyphosphate-related phosphatase" evidence="2">
    <location>
        <begin position="3"/>
        <end position="76"/>
    </location>
</feature>
<dbReference type="SUPFAM" id="SSF56219">
    <property type="entry name" value="DNase I-like"/>
    <property type="match status" value="1"/>
</dbReference>
<dbReference type="GO" id="GO:0004439">
    <property type="term" value="F:phosphatidylinositol-4,5-bisphosphate 5-phosphatase activity"/>
    <property type="evidence" value="ECO:0007669"/>
    <property type="project" value="TreeGrafter"/>
</dbReference>
<dbReference type="PANTHER" id="PTHR11200">
    <property type="entry name" value="INOSITOL 5-PHOSPHATASE"/>
    <property type="match status" value="1"/>
</dbReference>
<dbReference type="InterPro" id="IPR000300">
    <property type="entry name" value="IPPc"/>
</dbReference>
<dbReference type="eggNOG" id="KOG0565">
    <property type="taxonomic scope" value="Eukaryota"/>
</dbReference>
<feature type="chain" id="PRO_5010875417" description="Inositol polyphosphate-related phosphatase domain-containing protein" evidence="1">
    <location>
        <begin position="26"/>
        <end position="76"/>
    </location>
</feature>
<dbReference type="Gene3D" id="3.60.10.10">
    <property type="entry name" value="Endonuclease/exonuclease/phosphatase"/>
    <property type="match status" value="1"/>
</dbReference>
<proteinExistence type="predicted"/>